<dbReference type="Pfam" id="PF01176">
    <property type="entry name" value="eIF-1a"/>
    <property type="match status" value="1"/>
</dbReference>
<reference evidence="6" key="3">
    <citation type="submission" date="2014-11" db="UniProtKB">
        <authorList>
            <consortium name="EnsemblProtists"/>
        </authorList>
    </citation>
    <scope>IDENTIFICATION</scope>
    <source>
        <strain evidence="6">DAOM BR144</strain>
    </source>
</reference>
<dbReference type="STRING" id="431595.K3WB96"/>
<dbReference type="HOGENOM" id="CLU_106477_2_0_1"/>
<dbReference type="InterPro" id="IPR012340">
    <property type="entry name" value="NA-bd_OB-fold"/>
</dbReference>
<feature type="compositionally biased region" description="Acidic residues" evidence="4">
    <location>
        <begin position="190"/>
        <end position="199"/>
    </location>
</feature>
<feature type="domain" description="S1-like" evidence="5">
    <location>
        <begin position="16"/>
        <end position="94"/>
    </location>
</feature>
<evidence type="ECO:0000259" key="5">
    <source>
        <dbReference type="PROSITE" id="PS50832"/>
    </source>
</evidence>
<keyword evidence="3" id="KW-0396">Initiation factor</keyword>
<dbReference type="InterPro" id="IPR039294">
    <property type="entry name" value="EIF1AD"/>
</dbReference>
<dbReference type="InterPro" id="IPR006196">
    <property type="entry name" value="RNA-binding_domain_S1_IF1"/>
</dbReference>
<evidence type="ECO:0000256" key="3">
    <source>
        <dbReference type="PROSITE-ProRule" id="PRU00181"/>
    </source>
</evidence>
<dbReference type="PANTHER" id="PTHR21641:SF0">
    <property type="entry name" value="RNA-BINDING PROTEIN EIF1AD-RELATED"/>
    <property type="match status" value="1"/>
</dbReference>
<comment type="similarity">
    <text evidence="1">Belongs to the EIF1AD family.</text>
</comment>
<dbReference type="GO" id="GO:0003723">
    <property type="term" value="F:RNA binding"/>
    <property type="evidence" value="ECO:0007669"/>
    <property type="project" value="UniProtKB-KW"/>
</dbReference>
<dbReference type="PANTHER" id="PTHR21641">
    <property type="entry name" value="TRANSLATION INITIATION FACTOR-RELATED"/>
    <property type="match status" value="1"/>
</dbReference>
<dbReference type="eggNOG" id="KOG2925">
    <property type="taxonomic scope" value="Eukaryota"/>
</dbReference>
<dbReference type="PROSITE" id="PS50832">
    <property type="entry name" value="S1_IF1_TYPE"/>
    <property type="match status" value="1"/>
</dbReference>
<dbReference type="Proteomes" id="UP000019132">
    <property type="component" value="Unassembled WGS sequence"/>
</dbReference>
<evidence type="ECO:0000256" key="2">
    <source>
        <dbReference type="ARBA" id="ARBA00022884"/>
    </source>
</evidence>
<keyword evidence="2" id="KW-0694">RNA-binding</keyword>
<name>K3WB96_GLOUD</name>
<dbReference type="SMART" id="SM00652">
    <property type="entry name" value="eIF1a"/>
    <property type="match status" value="1"/>
</dbReference>
<dbReference type="AlphaFoldDB" id="K3WB96"/>
<dbReference type="VEuPathDB" id="FungiDB:PYU1_G002234"/>
<organism evidence="6 7">
    <name type="scientific">Globisporangium ultimum (strain ATCC 200006 / CBS 805.95 / DAOM BR144)</name>
    <name type="common">Pythium ultimum</name>
    <dbReference type="NCBI Taxonomy" id="431595"/>
    <lineage>
        <taxon>Eukaryota</taxon>
        <taxon>Sar</taxon>
        <taxon>Stramenopiles</taxon>
        <taxon>Oomycota</taxon>
        <taxon>Peronosporomycetes</taxon>
        <taxon>Pythiales</taxon>
        <taxon>Pythiaceae</taxon>
        <taxon>Globisporangium</taxon>
    </lineage>
</organism>
<reference evidence="7" key="1">
    <citation type="journal article" date="2010" name="Genome Biol.">
        <title>Genome sequence of the necrotrophic plant pathogen Pythium ultimum reveals original pathogenicity mechanisms and effector repertoire.</title>
        <authorList>
            <person name="Levesque C.A."/>
            <person name="Brouwer H."/>
            <person name="Cano L."/>
            <person name="Hamilton J.P."/>
            <person name="Holt C."/>
            <person name="Huitema E."/>
            <person name="Raffaele S."/>
            <person name="Robideau G.P."/>
            <person name="Thines M."/>
            <person name="Win J."/>
            <person name="Zerillo M.M."/>
            <person name="Beakes G.W."/>
            <person name="Boore J.L."/>
            <person name="Busam D."/>
            <person name="Dumas B."/>
            <person name="Ferriera S."/>
            <person name="Fuerstenberg S.I."/>
            <person name="Gachon C.M."/>
            <person name="Gaulin E."/>
            <person name="Govers F."/>
            <person name="Grenville-Briggs L."/>
            <person name="Horner N."/>
            <person name="Hostetler J."/>
            <person name="Jiang R.H."/>
            <person name="Johnson J."/>
            <person name="Krajaejun T."/>
            <person name="Lin H."/>
            <person name="Meijer H.J."/>
            <person name="Moore B."/>
            <person name="Morris P."/>
            <person name="Phuntmart V."/>
            <person name="Puiu D."/>
            <person name="Shetty J."/>
            <person name="Stajich J.E."/>
            <person name="Tripathy S."/>
            <person name="Wawra S."/>
            <person name="van West P."/>
            <person name="Whitty B.R."/>
            <person name="Coutinho P.M."/>
            <person name="Henrissat B."/>
            <person name="Martin F."/>
            <person name="Thomas P.D."/>
            <person name="Tyler B.M."/>
            <person name="De Vries R.P."/>
            <person name="Kamoun S."/>
            <person name="Yandell M."/>
            <person name="Tisserat N."/>
            <person name="Buell C.R."/>
        </authorList>
    </citation>
    <scope>NUCLEOTIDE SEQUENCE</scope>
    <source>
        <strain evidence="7">DAOM:BR144</strain>
    </source>
</reference>
<feature type="region of interest" description="Disordered" evidence="4">
    <location>
        <begin position="122"/>
        <end position="168"/>
    </location>
</feature>
<proteinExistence type="inferred from homology"/>
<protein>
    <recommendedName>
        <fullName evidence="5">S1-like domain-containing protein</fullName>
    </recommendedName>
</protein>
<feature type="compositionally biased region" description="Low complexity" evidence="4">
    <location>
        <begin position="152"/>
        <end position="162"/>
    </location>
</feature>
<dbReference type="GO" id="GO:0005634">
    <property type="term" value="C:nucleus"/>
    <property type="evidence" value="ECO:0007669"/>
    <property type="project" value="TreeGrafter"/>
</dbReference>
<dbReference type="OMA" id="FRKNIWV"/>
<keyword evidence="7" id="KW-1185">Reference proteome</keyword>
<sequence>MSGSGRKTNYRKGVTKKVLYDDPEPKENEQIVQVVGLRGSNLFEVKNEHGEASVTMLPTKYRKLIWVKRGDFLIVGSGEAEASAAKGKKKAAVTSIVEHILYKDQIKNLKAKNLWPEAFEKPAADEDKASDENDETNAHDAVAADGDEQDAAADAAKKQGAAKSSNGIMMLDTSFADMHLNRNRRKGVFDEEEEDEDSD</sequence>
<evidence type="ECO:0000313" key="6">
    <source>
        <dbReference type="EnsemblProtists" id="PYU1_T002237"/>
    </source>
</evidence>
<dbReference type="GO" id="GO:0003743">
    <property type="term" value="F:translation initiation factor activity"/>
    <property type="evidence" value="ECO:0007669"/>
    <property type="project" value="UniProtKB-UniRule"/>
</dbReference>
<dbReference type="InParanoid" id="K3WB96"/>
<dbReference type="EnsemblProtists" id="PYU1_T002237">
    <property type="protein sequence ID" value="PYU1_T002237"/>
    <property type="gene ID" value="PYU1_G002234"/>
</dbReference>
<reference evidence="7" key="2">
    <citation type="submission" date="2010-04" db="EMBL/GenBank/DDBJ databases">
        <authorList>
            <person name="Buell R."/>
            <person name="Hamilton J."/>
            <person name="Hostetler J."/>
        </authorList>
    </citation>
    <scope>NUCLEOTIDE SEQUENCE [LARGE SCALE GENOMIC DNA]</scope>
    <source>
        <strain evidence="7">DAOM:BR144</strain>
    </source>
</reference>
<dbReference type="InterPro" id="IPR001253">
    <property type="entry name" value="TIF_eIF-1A"/>
</dbReference>
<dbReference type="Gene3D" id="2.40.50.140">
    <property type="entry name" value="Nucleic acid-binding proteins"/>
    <property type="match status" value="1"/>
</dbReference>
<feature type="compositionally biased region" description="Basic and acidic residues" evidence="4">
    <location>
        <begin position="122"/>
        <end position="131"/>
    </location>
</feature>
<keyword evidence="3" id="KW-0648">Protein biosynthesis</keyword>
<dbReference type="SUPFAM" id="SSF50249">
    <property type="entry name" value="Nucleic acid-binding proteins"/>
    <property type="match status" value="1"/>
</dbReference>
<feature type="region of interest" description="Disordered" evidence="4">
    <location>
        <begin position="180"/>
        <end position="199"/>
    </location>
</feature>
<accession>K3WB96</accession>
<evidence type="ECO:0000256" key="4">
    <source>
        <dbReference type="SAM" id="MobiDB-lite"/>
    </source>
</evidence>
<evidence type="ECO:0000256" key="1">
    <source>
        <dbReference type="ARBA" id="ARBA00007340"/>
    </source>
</evidence>
<evidence type="ECO:0000313" key="7">
    <source>
        <dbReference type="Proteomes" id="UP000019132"/>
    </source>
</evidence>